<evidence type="ECO:0000256" key="1">
    <source>
        <dbReference type="ARBA" id="ARBA00023002"/>
    </source>
</evidence>
<evidence type="ECO:0000313" key="4">
    <source>
        <dbReference type="EMBL" id="MFH6985773.1"/>
    </source>
</evidence>
<sequence length="332" mass="36872">MNKKIKENQVNWGIVGVGDVCEVKSAPAMNLVANSRIEAVMRRNADKAQDYAKRHQIEKWYSDADALINDPKVNAIYIATPPDAHLEYTIKAANAGKPVYVEKPMARTHAECQEMISVCEKAGVPLYVAYYRRALPHFLKIKELIESGAIGDVRFVEVRMCKPLVPDIITHQTNHWRVNPEVSGGGYFYDLASHQLDFLDFLFGPIRKASGYSANQGGQYKAEDIVTASFEFTKGVLGTGSWCFASGEVSDKDITTIVGSKGEISYVSFGKAEVTLRRDTSEDKVFSFDLPKHIQQPLIQQVVDDLLGNGRCVSTGVSGARTNHVMEWMANF</sequence>
<keyword evidence="1" id="KW-0560">Oxidoreductase</keyword>
<comment type="caution">
    <text evidence="4">The sequence shown here is derived from an EMBL/GenBank/DDBJ whole genome shotgun (WGS) entry which is preliminary data.</text>
</comment>
<dbReference type="RefSeq" id="WP_395419177.1">
    <property type="nucleotide sequence ID" value="NZ_JBIPKE010000020.1"/>
</dbReference>
<accession>A0ABW7NDR7</accession>
<protein>
    <submittedName>
        <fullName evidence="4">Gfo/Idh/MocA family protein</fullName>
    </submittedName>
</protein>
<dbReference type="Proteomes" id="UP001610063">
    <property type="component" value="Unassembled WGS sequence"/>
</dbReference>
<dbReference type="SUPFAM" id="SSF51735">
    <property type="entry name" value="NAD(P)-binding Rossmann-fold domains"/>
    <property type="match status" value="1"/>
</dbReference>
<dbReference type="InterPro" id="IPR050463">
    <property type="entry name" value="Gfo/Idh/MocA_oxidrdct_glycsds"/>
</dbReference>
<evidence type="ECO:0000259" key="3">
    <source>
        <dbReference type="Pfam" id="PF22725"/>
    </source>
</evidence>
<dbReference type="Gene3D" id="3.30.360.10">
    <property type="entry name" value="Dihydrodipicolinate Reductase, domain 2"/>
    <property type="match status" value="1"/>
</dbReference>
<feature type="domain" description="Gfo/Idh/MocA-like oxidoreductase N-terminal" evidence="2">
    <location>
        <begin position="10"/>
        <end position="130"/>
    </location>
</feature>
<dbReference type="PANTHER" id="PTHR43818:SF11">
    <property type="entry name" value="BCDNA.GH03377"/>
    <property type="match status" value="1"/>
</dbReference>
<dbReference type="InterPro" id="IPR055170">
    <property type="entry name" value="GFO_IDH_MocA-like_dom"/>
</dbReference>
<gene>
    <name evidence="4" type="ORF">ACHKAR_20130</name>
</gene>
<proteinExistence type="predicted"/>
<dbReference type="Pfam" id="PF01408">
    <property type="entry name" value="GFO_IDH_MocA"/>
    <property type="match status" value="1"/>
</dbReference>
<keyword evidence="5" id="KW-1185">Reference proteome</keyword>
<dbReference type="Gene3D" id="3.40.50.720">
    <property type="entry name" value="NAD(P)-binding Rossmann-like Domain"/>
    <property type="match status" value="1"/>
</dbReference>
<dbReference type="PANTHER" id="PTHR43818">
    <property type="entry name" value="BCDNA.GH03377"/>
    <property type="match status" value="1"/>
</dbReference>
<organism evidence="4 5">
    <name type="scientific">Marinoscillum luteum</name>
    <dbReference type="NCBI Taxonomy" id="861051"/>
    <lineage>
        <taxon>Bacteria</taxon>
        <taxon>Pseudomonadati</taxon>
        <taxon>Bacteroidota</taxon>
        <taxon>Cytophagia</taxon>
        <taxon>Cytophagales</taxon>
        <taxon>Reichenbachiellaceae</taxon>
        <taxon>Marinoscillum</taxon>
    </lineage>
</organism>
<dbReference type="InterPro" id="IPR036291">
    <property type="entry name" value="NAD(P)-bd_dom_sf"/>
</dbReference>
<evidence type="ECO:0000259" key="2">
    <source>
        <dbReference type="Pfam" id="PF01408"/>
    </source>
</evidence>
<evidence type="ECO:0000313" key="5">
    <source>
        <dbReference type="Proteomes" id="UP001610063"/>
    </source>
</evidence>
<feature type="domain" description="GFO/IDH/MocA-like oxidoreductase" evidence="3">
    <location>
        <begin position="138"/>
        <end position="264"/>
    </location>
</feature>
<dbReference type="EMBL" id="JBIPKE010000020">
    <property type="protein sequence ID" value="MFH6985773.1"/>
    <property type="molecule type" value="Genomic_DNA"/>
</dbReference>
<dbReference type="Pfam" id="PF22725">
    <property type="entry name" value="GFO_IDH_MocA_C3"/>
    <property type="match status" value="1"/>
</dbReference>
<dbReference type="InterPro" id="IPR000683">
    <property type="entry name" value="Gfo/Idh/MocA-like_OxRdtase_N"/>
</dbReference>
<reference evidence="4 5" key="1">
    <citation type="journal article" date="2013" name="Int. J. Syst. Evol. Microbiol.">
        <title>Marinoscillum luteum sp. nov., isolated from marine sediment.</title>
        <authorList>
            <person name="Cha I.T."/>
            <person name="Park S.J."/>
            <person name="Kim S.J."/>
            <person name="Kim J.G."/>
            <person name="Jung M.Y."/>
            <person name="Shin K.S."/>
            <person name="Kwon K.K."/>
            <person name="Yang S.H."/>
            <person name="Seo Y.S."/>
            <person name="Rhee S.K."/>
        </authorList>
    </citation>
    <scope>NUCLEOTIDE SEQUENCE [LARGE SCALE GENOMIC DNA]</scope>
    <source>
        <strain evidence="4 5">KCTC 23939</strain>
    </source>
</reference>
<dbReference type="SUPFAM" id="SSF55347">
    <property type="entry name" value="Glyceraldehyde-3-phosphate dehydrogenase-like, C-terminal domain"/>
    <property type="match status" value="1"/>
</dbReference>
<name>A0ABW7NDR7_9BACT</name>